<dbReference type="RefSeq" id="WP_380641626.1">
    <property type="nucleotide sequence ID" value="NZ_JBHSQO010000052.1"/>
</dbReference>
<name>A0ABW1PFU3_9PSEU</name>
<keyword evidence="2" id="KW-1185">Reference proteome</keyword>
<protein>
    <submittedName>
        <fullName evidence="1">DddA-like double-stranded DNA deaminase toxin</fullName>
    </submittedName>
</protein>
<accession>A0ABW1PFU3</accession>
<sequence>MPVLLPEGSTLTVHGINVNGTRTRTRYTGGAQPWWS</sequence>
<dbReference type="InterPro" id="IPR032724">
    <property type="entry name" value="SCP1.201-like"/>
</dbReference>
<evidence type="ECO:0000313" key="1">
    <source>
        <dbReference type="EMBL" id="MFC6093948.1"/>
    </source>
</evidence>
<proteinExistence type="predicted"/>
<evidence type="ECO:0000313" key="2">
    <source>
        <dbReference type="Proteomes" id="UP001596220"/>
    </source>
</evidence>
<reference evidence="2" key="1">
    <citation type="journal article" date="2019" name="Int. J. Syst. Evol. Microbiol.">
        <title>The Global Catalogue of Microorganisms (GCM) 10K type strain sequencing project: providing services to taxonomists for standard genome sequencing and annotation.</title>
        <authorList>
            <consortium name="The Broad Institute Genomics Platform"/>
            <consortium name="The Broad Institute Genome Sequencing Center for Infectious Disease"/>
            <person name="Wu L."/>
            <person name="Ma J."/>
        </authorList>
    </citation>
    <scope>NUCLEOTIDE SEQUENCE [LARGE SCALE GENOMIC DNA]</scope>
    <source>
        <strain evidence="2">CGMCC 4.7246</strain>
    </source>
</reference>
<gene>
    <name evidence="1" type="ORF">ACFP3R_32175</name>
</gene>
<comment type="caution">
    <text evidence="1">The sequence shown here is derived from an EMBL/GenBank/DDBJ whole genome shotgun (WGS) entry which is preliminary data.</text>
</comment>
<dbReference type="Pfam" id="PF14428">
    <property type="entry name" value="DddA-like"/>
    <property type="match status" value="1"/>
</dbReference>
<dbReference type="Proteomes" id="UP001596220">
    <property type="component" value="Unassembled WGS sequence"/>
</dbReference>
<dbReference type="EMBL" id="JBHSQO010000052">
    <property type="protein sequence ID" value="MFC6093948.1"/>
    <property type="molecule type" value="Genomic_DNA"/>
</dbReference>
<organism evidence="1 2">
    <name type="scientific">Saccharothrix lopnurensis</name>
    <dbReference type="NCBI Taxonomy" id="1670621"/>
    <lineage>
        <taxon>Bacteria</taxon>
        <taxon>Bacillati</taxon>
        <taxon>Actinomycetota</taxon>
        <taxon>Actinomycetes</taxon>
        <taxon>Pseudonocardiales</taxon>
        <taxon>Pseudonocardiaceae</taxon>
        <taxon>Saccharothrix</taxon>
    </lineage>
</organism>